<reference evidence="5 6" key="1">
    <citation type="submission" date="2018-08" db="EMBL/GenBank/DDBJ databases">
        <title>Sequencing the genomes of 1000 actinobacteria strains.</title>
        <authorList>
            <person name="Klenk H.-P."/>
        </authorList>
    </citation>
    <scope>NUCLEOTIDE SEQUENCE [LARGE SCALE GENOMIC DNA]</scope>
    <source>
        <strain evidence="5 6">DSM 44099</strain>
    </source>
</reference>
<dbReference type="GO" id="GO:0003677">
    <property type="term" value="F:DNA binding"/>
    <property type="evidence" value="ECO:0007669"/>
    <property type="project" value="UniProtKB-KW"/>
</dbReference>
<keyword evidence="6" id="KW-1185">Reference proteome</keyword>
<dbReference type="CDD" id="cd17535">
    <property type="entry name" value="REC_NarL-like"/>
    <property type="match status" value="1"/>
</dbReference>
<keyword evidence="1 3" id="KW-0597">Phosphoprotein</keyword>
<dbReference type="EMBL" id="QUMQ01000001">
    <property type="protein sequence ID" value="REF96166.1"/>
    <property type="molecule type" value="Genomic_DNA"/>
</dbReference>
<proteinExistence type="predicted"/>
<name>A0A3D9ZFG6_9ACTN</name>
<sequence>MATIFAIHANATTQLTVSRAVASVSNAELTGRTASAVEAQRVFQTLAPDVVTVDLQLPDGNGITLAERLRATRPDLPVLVIGATAHRLLERALAAGVAAYVGRDAGVVEVAAAIRACLSGGGSYSAHTLNAALRHPRPVGLSRRERQVYDLLRAGHSPVEVAAELGVGESTVRTYVARVRAKTAGGGDLPQAG</sequence>
<comment type="caution">
    <text evidence="5">The sequence shown here is derived from an EMBL/GenBank/DDBJ whole genome shotgun (WGS) entry which is preliminary data.</text>
</comment>
<evidence type="ECO:0000256" key="2">
    <source>
        <dbReference type="ARBA" id="ARBA00023125"/>
    </source>
</evidence>
<dbReference type="Gene3D" id="1.10.10.10">
    <property type="entry name" value="Winged helix-like DNA-binding domain superfamily/Winged helix DNA-binding domain"/>
    <property type="match status" value="1"/>
</dbReference>
<dbReference type="PANTHER" id="PTHR43214:SF42">
    <property type="entry name" value="TRANSCRIPTIONAL REGULATORY PROTEIN DESR"/>
    <property type="match status" value="1"/>
</dbReference>
<feature type="domain" description="Response regulatory" evidence="4">
    <location>
        <begin position="3"/>
        <end position="118"/>
    </location>
</feature>
<dbReference type="InterPro" id="IPR001789">
    <property type="entry name" value="Sig_transdc_resp-reg_receiver"/>
</dbReference>
<dbReference type="SMART" id="SM00421">
    <property type="entry name" value="HTH_LUXR"/>
    <property type="match status" value="1"/>
</dbReference>
<evidence type="ECO:0000313" key="5">
    <source>
        <dbReference type="EMBL" id="REF96166.1"/>
    </source>
</evidence>
<evidence type="ECO:0000259" key="4">
    <source>
        <dbReference type="PROSITE" id="PS50110"/>
    </source>
</evidence>
<dbReference type="InterPro" id="IPR039420">
    <property type="entry name" value="WalR-like"/>
</dbReference>
<dbReference type="InterPro" id="IPR011006">
    <property type="entry name" value="CheY-like_superfamily"/>
</dbReference>
<dbReference type="GO" id="GO:0000160">
    <property type="term" value="P:phosphorelay signal transduction system"/>
    <property type="evidence" value="ECO:0007669"/>
    <property type="project" value="InterPro"/>
</dbReference>
<dbReference type="AlphaFoldDB" id="A0A3D9ZFG6"/>
<keyword evidence="2" id="KW-0238">DNA-binding</keyword>
<feature type="modified residue" description="4-aspartylphosphate" evidence="3">
    <location>
        <position position="54"/>
    </location>
</feature>
<dbReference type="SMART" id="SM00448">
    <property type="entry name" value="REC"/>
    <property type="match status" value="1"/>
</dbReference>
<accession>A0A3D9ZFG6</accession>
<dbReference type="GO" id="GO:0006355">
    <property type="term" value="P:regulation of DNA-templated transcription"/>
    <property type="evidence" value="ECO:0007669"/>
    <property type="project" value="InterPro"/>
</dbReference>
<dbReference type="Pfam" id="PF00196">
    <property type="entry name" value="GerE"/>
    <property type="match status" value="1"/>
</dbReference>
<evidence type="ECO:0000256" key="1">
    <source>
        <dbReference type="ARBA" id="ARBA00022553"/>
    </source>
</evidence>
<dbReference type="PRINTS" id="PR00038">
    <property type="entry name" value="HTHLUXR"/>
</dbReference>
<dbReference type="InterPro" id="IPR000792">
    <property type="entry name" value="Tscrpt_reg_LuxR_C"/>
</dbReference>
<dbReference type="InterPro" id="IPR036388">
    <property type="entry name" value="WH-like_DNA-bd_sf"/>
</dbReference>
<dbReference type="SUPFAM" id="SSF46894">
    <property type="entry name" value="C-terminal effector domain of the bipartite response regulators"/>
    <property type="match status" value="1"/>
</dbReference>
<dbReference type="InterPro" id="IPR058245">
    <property type="entry name" value="NreC/VraR/RcsB-like_REC"/>
</dbReference>
<dbReference type="Pfam" id="PF00072">
    <property type="entry name" value="Response_reg"/>
    <property type="match status" value="1"/>
</dbReference>
<dbReference type="OrthoDB" id="9804019at2"/>
<evidence type="ECO:0000256" key="3">
    <source>
        <dbReference type="PROSITE-ProRule" id="PRU00169"/>
    </source>
</evidence>
<dbReference type="PANTHER" id="PTHR43214">
    <property type="entry name" value="TWO-COMPONENT RESPONSE REGULATOR"/>
    <property type="match status" value="1"/>
</dbReference>
<dbReference type="PROSITE" id="PS50110">
    <property type="entry name" value="RESPONSE_REGULATORY"/>
    <property type="match status" value="1"/>
</dbReference>
<protein>
    <submittedName>
        <fullName evidence="5">Two-component system uhpT operon response regulator UhpA/two-component system response regulator DesR</fullName>
    </submittedName>
</protein>
<gene>
    <name evidence="5" type="ORF">DFJ67_2135</name>
</gene>
<dbReference type="Proteomes" id="UP000256913">
    <property type="component" value="Unassembled WGS sequence"/>
</dbReference>
<organism evidence="5 6">
    <name type="scientific">Asanoa ferruginea</name>
    <dbReference type="NCBI Taxonomy" id="53367"/>
    <lineage>
        <taxon>Bacteria</taxon>
        <taxon>Bacillati</taxon>
        <taxon>Actinomycetota</taxon>
        <taxon>Actinomycetes</taxon>
        <taxon>Micromonosporales</taxon>
        <taxon>Micromonosporaceae</taxon>
        <taxon>Asanoa</taxon>
    </lineage>
</organism>
<dbReference type="Gene3D" id="3.40.50.2300">
    <property type="match status" value="1"/>
</dbReference>
<dbReference type="SUPFAM" id="SSF52172">
    <property type="entry name" value="CheY-like"/>
    <property type="match status" value="1"/>
</dbReference>
<evidence type="ECO:0000313" key="6">
    <source>
        <dbReference type="Proteomes" id="UP000256913"/>
    </source>
</evidence>
<dbReference type="InterPro" id="IPR016032">
    <property type="entry name" value="Sig_transdc_resp-reg_C-effctor"/>
</dbReference>